<evidence type="ECO:0000313" key="3">
    <source>
        <dbReference type="EMBL" id="GJN37094.1"/>
    </source>
</evidence>
<evidence type="ECO:0000313" key="4">
    <source>
        <dbReference type="Proteomes" id="UP001054889"/>
    </source>
</evidence>
<dbReference type="GO" id="GO:0005737">
    <property type="term" value="C:cytoplasm"/>
    <property type="evidence" value="ECO:0007669"/>
    <property type="project" value="TreeGrafter"/>
</dbReference>
<evidence type="ECO:0008006" key="5">
    <source>
        <dbReference type="Google" id="ProtNLM"/>
    </source>
</evidence>
<keyword evidence="1" id="KW-0521">NADP</keyword>
<dbReference type="Gene3D" id="3.20.20.100">
    <property type="entry name" value="NADP-dependent oxidoreductase domain"/>
    <property type="match status" value="1"/>
</dbReference>
<sequence>MPRLQLENLDKNIKIFERINTMATKRGCTPSQLALAWIHHLAQQKVIISFRMWEHYL</sequence>
<gene>
    <name evidence="3" type="primary">gb26017</name>
    <name evidence="3" type="ORF">PR202_gb26017</name>
</gene>
<dbReference type="Proteomes" id="UP001054889">
    <property type="component" value="Unassembled WGS sequence"/>
</dbReference>
<reference evidence="3" key="1">
    <citation type="journal article" date="2018" name="DNA Res.">
        <title>Multiple hybrid de novo genome assembly of finger millet, an orphan allotetraploid crop.</title>
        <authorList>
            <person name="Hatakeyama M."/>
            <person name="Aluri S."/>
            <person name="Balachadran M.T."/>
            <person name="Sivarajan S.R."/>
            <person name="Patrignani A."/>
            <person name="Gruter S."/>
            <person name="Poveda L."/>
            <person name="Shimizu-Inatsugi R."/>
            <person name="Baeten J."/>
            <person name="Francoijs K.J."/>
            <person name="Nataraja K.N."/>
            <person name="Reddy Y.A.N."/>
            <person name="Phadnis S."/>
            <person name="Ravikumar R.L."/>
            <person name="Schlapbach R."/>
            <person name="Sreeman S.M."/>
            <person name="Shimizu K.K."/>
        </authorList>
    </citation>
    <scope>NUCLEOTIDE SEQUENCE</scope>
</reference>
<dbReference type="PANTHER" id="PTHR43625">
    <property type="entry name" value="AFLATOXIN B1 ALDEHYDE REDUCTASE"/>
    <property type="match status" value="1"/>
</dbReference>
<comment type="caution">
    <text evidence="3">The sequence shown here is derived from an EMBL/GenBank/DDBJ whole genome shotgun (WGS) entry which is preliminary data.</text>
</comment>
<evidence type="ECO:0000256" key="2">
    <source>
        <dbReference type="ARBA" id="ARBA00023002"/>
    </source>
</evidence>
<organism evidence="3 4">
    <name type="scientific">Eleusine coracana subsp. coracana</name>
    <dbReference type="NCBI Taxonomy" id="191504"/>
    <lineage>
        <taxon>Eukaryota</taxon>
        <taxon>Viridiplantae</taxon>
        <taxon>Streptophyta</taxon>
        <taxon>Embryophyta</taxon>
        <taxon>Tracheophyta</taxon>
        <taxon>Spermatophyta</taxon>
        <taxon>Magnoliopsida</taxon>
        <taxon>Liliopsida</taxon>
        <taxon>Poales</taxon>
        <taxon>Poaceae</taxon>
        <taxon>PACMAD clade</taxon>
        <taxon>Chloridoideae</taxon>
        <taxon>Cynodonteae</taxon>
        <taxon>Eleusininae</taxon>
        <taxon>Eleusine</taxon>
    </lineage>
</organism>
<name>A0AAV5FN49_ELECO</name>
<proteinExistence type="predicted"/>
<dbReference type="GO" id="GO:0016491">
    <property type="term" value="F:oxidoreductase activity"/>
    <property type="evidence" value="ECO:0007669"/>
    <property type="project" value="UniProtKB-KW"/>
</dbReference>
<keyword evidence="4" id="KW-1185">Reference proteome</keyword>
<evidence type="ECO:0000256" key="1">
    <source>
        <dbReference type="ARBA" id="ARBA00022857"/>
    </source>
</evidence>
<dbReference type="InterPro" id="IPR036812">
    <property type="entry name" value="NAD(P)_OxRdtase_dom_sf"/>
</dbReference>
<dbReference type="EMBL" id="BQKI01000093">
    <property type="protein sequence ID" value="GJN37094.1"/>
    <property type="molecule type" value="Genomic_DNA"/>
</dbReference>
<reference evidence="3" key="2">
    <citation type="submission" date="2021-12" db="EMBL/GenBank/DDBJ databases">
        <title>Resequencing data analysis of finger millet.</title>
        <authorList>
            <person name="Hatakeyama M."/>
            <person name="Aluri S."/>
            <person name="Balachadran M.T."/>
            <person name="Sivarajan S.R."/>
            <person name="Poveda L."/>
            <person name="Shimizu-Inatsugi R."/>
            <person name="Schlapbach R."/>
            <person name="Sreeman S.M."/>
            <person name="Shimizu K.K."/>
        </authorList>
    </citation>
    <scope>NUCLEOTIDE SEQUENCE</scope>
</reference>
<protein>
    <recommendedName>
        <fullName evidence="5">NADP-dependent oxidoreductase domain-containing protein</fullName>
    </recommendedName>
</protein>
<keyword evidence="2" id="KW-0560">Oxidoreductase</keyword>
<dbReference type="SUPFAM" id="SSF51430">
    <property type="entry name" value="NAD(P)-linked oxidoreductase"/>
    <property type="match status" value="1"/>
</dbReference>
<accession>A0AAV5FN49</accession>
<dbReference type="AlphaFoldDB" id="A0AAV5FN49"/>
<dbReference type="PANTHER" id="PTHR43625:SF40">
    <property type="entry name" value="ALDO-KETO REDUCTASE YAKC [NADP(+)]"/>
    <property type="match status" value="1"/>
</dbReference>
<dbReference type="InterPro" id="IPR050791">
    <property type="entry name" value="Aldo-Keto_reductase"/>
</dbReference>